<evidence type="ECO:0000256" key="3">
    <source>
        <dbReference type="ARBA" id="ARBA00022723"/>
    </source>
</evidence>
<dbReference type="GO" id="GO:0046872">
    <property type="term" value="F:metal ion binding"/>
    <property type="evidence" value="ECO:0007669"/>
    <property type="project" value="UniProtKB-KW"/>
</dbReference>
<dbReference type="EMBL" id="JAGGNH010000002">
    <property type="protein sequence ID" value="KAJ0982565.1"/>
    <property type="molecule type" value="Genomic_DNA"/>
</dbReference>
<evidence type="ECO:0000256" key="5">
    <source>
        <dbReference type="ARBA" id="ARBA00023014"/>
    </source>
</evidence>
<dbReference type="FunFam" id="3.30.70.20:FF:000042">
    <property type="entry name" value="Cytosolic Fe-S cluster assembly factor NAR1"/>
    <property type="match status" value="1"/>
</dbReference>
<reference evidence="7" key="1">
    <citation type="submission" date="2021-03" db="EMBL/GenBank/DDBJ databases">
        <authorList>
            <person name="Li Z."/>
            <person name="Yang C."/>
        </authorList>
    </citation>
    <scope>NUCLEOTIDE SEQUENCE</scope>
    <source>
        <strain evidence="7">Dzin_1.0</strain>
        <tissue evidence="7">Leaf</tissue>
    </source>
</reference>
<dbReference type="Gene3D" id="3.40.50.1780">
    <property type="match status" value="1"/>
</dbReference>
<dbReference type="GO" id="GO:0051539">
    <property type="term" value="F:4 iron, 4 sulfur cluster binding"/>
    <property type="evidence" value="ECO:0007669"/>
    <property type="project" value="UniProtKB-KW"/>
</dbReference>
<dbReference type="Pfam" id="PF02906">
    <property type="entry name" value="Fe_hyd_lg_C"/>
    <property type="match status" value="1"/>
</dbReference>
<keyword evidence="4" id="KW-0408">Iron</keyword>
<accession>A0A9D5CZ51</accession>
<keyword evidence="3" id="KW-0479">Metal-binding</keyword>
<gene>
    <name evidence="7" type="ORF">J5N97_010820</name>
</gene>
<dbReference type="Pfam" id="PF02256">
    <property type="entry name" value="Fe_hyd_SSU"/>
    <property type="match status" value="1"/>
</dbReference>
<sequence length="481" mass="53236">MSEKFSATLRLTDLNDFIAPSQDCIVSLKKFKPKSEKPENQEKFNVFSKTTSPTEAVKISLKDCLACSGCITSAETVMLEKQSLDEFLSQLDSDKAVIVSLSPQSRASLAAYFDLSPAQVFRKLTAMFKSIGVKAVYDTSCSRDLTLVEVCNEFISRYRQRQLNSGKVRGQELPMISSACPGWICYAEKTLGSYILPYISSVKSPQQAIGAAIKHHLSQKIGVLPDKVYHVTVMPCYDKKLEAARDDFVFSTGGEGENDHDASGMKIAEVDSVLTSGEVLDLIHSKSIDFKALAEAPLDKMLTNVDEDGNLYGVSGGSGGYAETVFQHAAKTLFGKEIEGPLNFKTVRNSDFREVTLEVEGTEVLKFALCYGFRNLQNIVRKIKIGKCDYHFLEVMACPSGCLNGGGQIKPKTGQSAKDLIQRLEDVYMQDVSIANPLKNPIVKSLYDEWLEEPGSEKAKRYIHTEYHPMVKSIASELINW</sequence>
<evidence type="ECO:0000256" key="2">
    <source>
        <dbReference type="ARBA" id="ARBA00022485"/>
    </source>
</evidence>
<protein>
    <recommendedName>
        <fullName evidence="6">Iron hydrogenase small subunit domain-containing protein</fullName>
    </recommendedName>
</protein>
<dbReference type="AlphaFoldDB" id="A0A9D5CZ51"/>
<comment type="caution">
    <text evidence="7">The sequence shown here is derived from an EMBL/GenBank/DDBJ whole genome shotgun (WGS) entry which is preliminary data.</text>
</comment>
<dbReference type="Gene3D" id="3.40.950.10">
    <property type="entry name" value="Fe-only Hydrogenase (Larger Subunit), Chain L, domain 3"/>
    <property type="match status" value="1"/>
</dbReference>
<dbReference type="InterPro" id="IPR003149">
    <property type="entry name" value="Fe_hydrogenase_ssu"/>
</dbReference>
<dbReference type="PANTHER" id="PTHR11615">
    <property type="entry name" value="NITRATE, FORMATE, IRON DEHYDROGENASE"/>
    <property type="match status" value="1"/>
</dbReference>
<evidence type="ECO:0000313" key="8">
    <source>
        <dbReference type="Proteomes" id="UP001085076"/>
    </source>
</evidence>
<evidence type="ECO:0000259" key="6">
    <source>
        <dbReference type="SMART" id="SM00902"/>
    </source>
</evidence>
<keyword evidence="5" id="KW-0411">Iron-sulfur</keyword>
<dbReference type="Proteomes" id="UP001085076">
    <property type="component" value="Miscellaneous, Linkage group lg02"/>
</dbReference>
<name>A0A9D5CZ51_9LILI</name>
<keyword evidence="2" id="KW-0004">4Fe-4S</keyword>
<reference evidence="7" key="2">
    <citation type="journal article" date="2022" name="Hortic Res">
        <title>The genome of Dioscorea zingiberensis sheds light on the biosynthesis, origin and evolution of the medicinally important diosgenin saponins.</title>
        <authorList>
            <person name="Li Y."/>
            <person name="Tan C."/>
            <person name="Li Z."/>
            <person name="Guo J."/>
            <person name="Li S."/>
            <person name="Chen X."/>
            <person name="Wang C."/>
            <person name="Dai X."/>
            <person name="Yang H."/>
            <person name="Song W."/>
            <person name="Hou L."/>
            <person name="Xu J."/>
            <person name="Tong Z."/>
            <person name="Xu A."/>
            <person name="Yuan X."/>
            <person name="Wang W."/>
            <person name="Yang Q."/>
            <person name="Chen L."/>
            <person name="Sun Z."/>
            <person name="Wang K."/>
            <person name="Pan B."/>
            <person name="Chen J."/>
            <person name="Bao Y."/>
            <person name="Liu F."/>
            <person name="Qi X."/>
            <person name="Gang D.R."/>
            <person name="Wen J."/>
            <person name="Li J."/>
        </authorList>
    </citation>
    <scope>NUCLEOTIDE SEQUENCE</scope>
    <source>
        <strain evidence="7">Dzin_1.0</strain>
    </source>
</reference>
<dbReference type="InterPro" id="IPR009016">
    <property type="entry name" value="Fe_hydrogenase"/>
</dbReference>
<organism evidence="7 8">
    <name type="scientific">Dioscorea zingiberensis</name>
    <dbReference type="NCBI Taxonomy" id="325984"/>
    <lineage>
        <taxon>Eukaryota</taxon>
        <taxon>Viridiplantae</taxon>
        <taxon>Streptophyta</taxon>
        <taxon>Embryophyta</taxon>
        <taxon>Tracheophyta</taxon>
        <taxon>Spermatophyta</taxon>
        <taxon>Magnoliopsida</taxon>
        <taxon>Liliopsida</taxon>
        <taxon>Dioscoreales</taxon>
        <taxon>Dioscoreaceae</taxon>
        <taxon>Dioscorea</taxon>
    </lineage>
</organism>
<evidence type="ECO:0000256" key="1">
    <source>
        <dbReference type="ARBA" id="ARBA00006596"/>
    </source>
</evidence>
<dbReference type="InterPro" id="IPR004108">
    <property type="entry name" value="Fe_hydrogenase_lsu_C"/>
</dbReference>
<proteinExistence type="inferred from homology"/>
<dbReference type="SMART" id="SM00902">
    <property type="entry name" value="Fe_hyd_SSU"/>
    <property type="match status" value="1"/>
</dbReference>
<dbReference type="OrthoDB" id="10253113at2759"/>
<dbReference type="SUPFAM" id="SSF53920">
    <property type="entry name" value="Fe-only hydrogenase"/>
    <property type="match status" value="1"/>
</dbReference>
<evidence type="ECO:0000313" key="7">
    <source>
        <dbReference type="EMBL" id="KAJ0982565.1"/>
    </source>
</evidence>
<dbReference type="InterPro" id="IPR050340">
    <property type="entry name" value="Cytosolic_Fe-S_CAF"/>
</dbReference>
<comment type="similarity">
    <text evidence="1">Belongs to the NARF family.</text>
</comment>
<evidence type="ECO:0000256" key="4">
    <source>
        <dbReference type="ARBA" id="ARBA00023004"/>
    </source>
</evidence>
<keyword evidence="8" id="KW-1185">Reference proteome</keyword>
<feature type="domain" description="Iron hydrogenase small subunit" evidence="6">
    <location>
        <begin position="414"/>
        <end position="471"/>
    </location>
</feature>